<dbReference type="EC" id="4.2.1.33" evidence="10"/>
<evidence type="ECO:0000313" key="13">
    <source>
        <dbReference type="Proteomes" id="UP000677537"/>
    </source>
</evidence>
<keyword evidence="9 10" id="KW-0100">Branched-chain amino acid biosynthesis</keyword>
<keyword evidence="7 10" id="KW-0028">Amino-acid biosynthesis</keyword>
<dbReference type="CDD" id="cd01577">
    <property type="entry name" value="IPMI_Swivel"/>
    <property type="match status" value="1"/>
</dbReference>
<dbReference type="InterPro" id="IPR000573">
    <property type="entry name" value="AconitaseA/IPMdHydase_ssu_swvl"/>
</dbReference>
<dbReference type="Pfam" id="PF00694">
    <property type="entry name" value="Aconitase_C"/>
    <property type="match status" value="1"/>
</dbReference>
<dbReference type="PANTHER" id="PTHR43345:SF5">
    <property type="entry name" value="3-ISOPROPYLMALATE DEHYDRATASE SMALL SUBUNIT"/>
    <property type="match status" value="1"/>
</dbReference>
<gene>
    <name evidence="10 12" type="primary">leuD</name>
    <name evidence="12" type="ORF">J5Y10_06600</name>
</gene>
<dbReference type="InterPro" id="IPR004431">
    <property type="entry name" value="3-IsopropMal_deHydase_ssu"/>
</dbReference>
<dbReference type="InterPro" id="IPR050075">
    <property type="entry name" value="LeuD"/>
</dbReference>
<evidence type="ECO:0000256" key="3">
    <source>
        <dbReference type="ARBA" id="ARBA00004729"/>
    </source>
</evidence>
<evidence type="ECO:0000256" key="7">
    <source>
        <dbReference type="ARBA" id="ARBA00022605"/>
    </source>
</evidence>
<protein>
    <recommendedName>
        <fullName evidence="10">3-isopropylmalate dehydratase small subunit</fullName>
        <ecNumber evidence="10">4.2.1.33</ecNumber>
    </recommendedName>
    <alternativeName>
        <fullName evidence="10">Alpha-IPM isomerase</fullName>
        <shortName evidence="10">IPMI</shortName>
    </alternativeName>
    <alternativeName>
        <fullName evidence="10">Isopropylmalate isomerase</fullName>
    </alternativeName>
</protein>
<dbReference type="EMBL" id="JAGIZA010000003">
    <property type="protein sequence ID" value="MBP0492445.1"/>
    <property type="molecule type" value="Genomic_DNA"/>
</dbReference>
<evidence type="ECO:0000256" key="8">
    <source>
        <dbReference type="ARBA" id="ARBA00023239"/>
    </source>
</evidence>
<comment type="caution">
    <text evidence="12">The sequence shown here is derived from an EMBL/GenBank/DDBJ whole genome shotgun (WGS) entry which is preliminary data.</text>
</comment>
<dbReference type="InterPro" id="IPR015928">
    <property type="entry name" value="Aconitase/3IPM_dehydase_swvl"/>
</dbReference>
<comment type="pathway">
    <text evidence="3 10">Amino-acid biosynthesis; L-leucine biosynthesis; L-leucine from 3-methyl-2-oxobutanoate: step 2/4.</text>
</comment>
<accession>A0A940S4Z7</accession>
<dbReference type="PANTHER" id="PTHR43345">
    <property type="entry name" value="3-ISOPROPYLMALATE DEHYDRATASE SMALL SUBUNIT 2-RELATED-RELATED"/>
    <property type="match status" value="1"/>
</dbReference>
<keyword evidence="6 10" id="KW-0432">Leucine biosynthesis</keyword>
<dbReference type="NCBIfam" id="TIGR00171">
    <property type="entry name" value="leuD"/>
    <property type="match status" value="1"/>
</dbReference>
<dbReference type="RefSeq" id="WP_209371994.1">
    <property type="nucleotide sequence ID" value="NZ_JAGIZA010000003.1"/>
</dbReference>
<dbReference type="GO" id="GO:0009098">
    <property type="term" value="P:L-leucine biosynthetic process"/>
    <property type="evidence" value="ECO:0007669"/>
    <property type="project" value="UniProtKB-UniRule"/>
</dbReference>
<dbReference type="SUPFAM" id="SSF52016">
    <property type="entry name" value="LeuD/IlvD-like"/>
    <property type="match status" value="1"/>
</dbReference>
<sequence length="203" mass="22716">MRAFTTLTGVAAPLPMANVDTDKIIPARFLKTIERKGLGRAAFADMRFNDDGSEKPDFVLNQEPYRHAEVLIAHENFGCGSSREHAPWALLDFGIRCVIAPDFADIFFNNSFKNGILPIKLSREICDTLMEDAKMGANARISVDLARQIVIRPNGEEIPFEVDPLRKHRLLNGLDDIGETMQRASAIENFENGQRAAQPWLYG</sequence>
<proteinExistence type="inferred from homology"/>
<evidence type="ECO:0000256" key="10">
    <source>
        <dbReference type="HAMAP-Rule" id="MF_01031"/>
    </source>
</evidence>
<dbReference type="InterPro" id="IPR033940">
    <property type="entry name" value="IPMI_Swivel"/>
</dbReference>
<evidence type="ECO:0000313" key="12">
    <source>
        <dbReference type="EMBL" id="MBP0492445.1"/>
    </source>
</evidence>
<comment type="catalytic activity">
    <reaction evidence="1 10">
        <text>(2R,3S)-3-isopropylmalate = (2S)-2-isopropylmalate</text>
        <dbReference type="Rhea" id="RHEA:32287"/>
        <dbReference type="ChEBI" id="CHEBI:1178"/>
        <dbReference type="ChEBI" id="CHEBI:35121"/>
        <dbReference type="EC" id="4.2.1.33"/>
    </reaction>
</comment>
<evidence type="ECO:0000256" key="9">
    <source>
        <dbReference type="ARBA" id="ARBA00023304"/>
    </source>
</evidence>
<comment type="subunit">
    <text evidence="5 10">Heterodimer of LeuC and LeuD.</text>
</comment>
<reference evidence="12" key="1">
    <citation type="submission" date="2021-03" db="EMBL/GenBank/DDBJ databases">
        <authorList>
            <person name="So Y."/>
        </authorList>
    </citation>
    <scope>NUCLEOTIDE SEQUENCE</scope>
    <source>
        <strain evidence="12">SG15</strain>
    </source>
</reference>
<dbReference type="NCBIfam" id="NF002458">
    <property type="entry name" value="PRK01641.1"/>
    <property type="match status" value="1"/>
</dbReference>
<comment type="similarity">
    <text evidence="4 10">Belongs to the LeuD family. LeuD type 1 subfamily.</text>
</comment>
<dbReference type="FunFam" id="3.20.19.10:FF:000003">
    <property type="entry name" value="3-isopropylmalate dehydratase small subunit"/>
    <property type="match status" value="1"/>
</dbReference>
<evidence type="ECO:0000256" key="6">
    <source>
        <dbReference type="ARBA" id="ARBA00022430"/>
    </source>
</evidence>
<comment type="function">
    <text evidence="2 10">Catalyzes the isomerization between 2-isopropylmalate and 3-isopropylmalate, via the formation of 2-isopropylmaleate.</text>
</comment>
<dbReference type="Gene3D" id="3.20.19.10">
    <property type="entry name" value="Aconitase, domain 4"/>
    <property type="match status" value="1"/>
</dbReference>
<evidence type="ECO:0000259" key="11">
    <source>
        <dbReference type="Pfam" id="PF00694"/>
    </source>
</evidence>
<dbReference type="GO" id="GO:0003861">
    <property type="term" value="F:3-isopropylmalate dehydratase activity"/>
    <property type="evidence" value="ECO:0007669"/>
    <property type="project" value="UniProtKB-UniRule"/>
</dbReference>
<keyword evidence="8 10" id="KW-0456">Lyase</keyword>
<organism evidence="12 13">
    <name type="scientific">Roseomonas indoligenes</name>
    <dbReference type="NCBI Taxonomy" id="2820811"/>
    <lineage>
        <taxon>Bacteria</taxon>
        <taxon>Pseudomonadati</taxon>
        <taxon>Pseudomonadota</taxon>
        <taxon>Alphaproteobacteria</taxon>
        <taxon>Acetobacterales</taxon>
        <taxon>Roseomonadaceae</taxon>
        <taxon>Roseomonas</taxon>
    </lineage>
</organism>
<evidence type="ECO:0000256" key="5">
    <source>
        <dbReference type="ARBA" id="ARBA00011271"/>
    </source>
</evidence>
<dbReference type="GO" id="GO:0009316">
    <property type="term" value="C:3-isopropylmalate dehydratase complex"/>
    <property type="evidence" value="ECO:0007669"/>
    <property type="project" value="InterPro"/>
</dbReference>
<keyword evidence="13" id="KW-1185">Reference proteome</keyword>
<feature type="domain" description="Aconitase A/isopropylmalate dehydratase small subunit swivel" evidence="11">
    <location>
        <begin position="1"/>
        <end position="123"/>
    </location>
</feature>
<evidence type="ECO:0000256" key="1">
    <source>
        <dbReference type="ARBA" id="ARBA00000491"/>
    </source>
</evidence>
<dbReference type="Proteomes" id="UP000677537">
    <property type="component" value="Unassembled WGS sequence"/>
</dbReference>
<dbReference type="AlphaFoldDB" id="A0A940S4Z7"/>
<evidence type="ECO:0000256" key="4">
    <source>
        <dbReference type="ARBA" id="ARBA00009845"/>
    </source>
</evidence>
<name>A0A940S4Z7_9PROT</name>
<dbReference type="HAMAP" id="MF_01031">
    <property type="entry name" value="LeuD_type1"/>
    <property type="match status" value="1"/>
</dbReference>
<evidence type="ECO:0000256" key="2">
    <source>
        <dbReference type="ARBA" id="ARBA00002695"/>
    </source>
</evidence>